<dbReference type="SUPFAM" id="SSF57667">
    <property type="entry name" value="beta-beta-alpha zinc fingers"/>
    <property type="match status" value="1"/>
</dbReference>
<dbReference type="Gene3D" id="3.30.160.60">
    <property type="entry name" value="Classic Zinc Finger"/>
    <property type="match status" value="1"/>
</dbReference>
<sequence>MQSLRLIARKINTQKFMQLYKDRMPSKCCQLCNVKSEGPTTFLAHYTSKDHCNRARNNGFKATEADIALWRSQILASM</sequence>
<keyword evidence="2" id="KW-1185">Reference proteome</keyword>
<accession>A0A0B1TF92</accession>
<gene>
    <name evidence="1" type="ORF">OESDEN_05569</name>
</gene>
<dbReference type="OrthoDB" id="5855048at2759"/>
<proteinExistence type="predicted"/>
<evidence type="ECO:0000313" key="1">
    <source>
        <dbReference type="EMBL" id="KHJ94497.1"/>
    </source>
</evidence>
<evidence type="ECO:0000313" key="2">
    <source>
        <dbReference type="Proteomes" id="UP000053660"/>
    </source>
</evidence>
<dbReference type="Proteomes" id="UP000053660">
    <property type="component" value="Unassembled WGS sequence"/>
</dbReference>
<name>A0A0B1TF92_OESDE</name>
<reference evidence="1 2" key="1">
    <citation type="submission" date="2014-03" db="EMBL/GenBank/DDBJ databases">
        <title>Draft genome of the hookworm Oesophagostomum dentatum.</title>
        <authorList>
            <person name="Mitreva M."/>
        </authorList>
    </citation>
    <scope>NUCLEOTIDE SEQUENCE [LARGE SCALE GENOMIC DNA]</scope>
    <source>
        <strain evidence="1 2">OD-Hann</strain>
    </source>
</reference>
<protein>
    <recommendedName>
        <fullName evidence="3">U1-type domain-containing protein</fullName>
    </recommendedName>
</protein>
<dbReference type="AlphaFoldDB" id="A0A0B1TF92"/>
<dbReference type="EMBL" id="KN550305">
    <property type="protein sequence ID" value="KHJ94497.1"/>
    <property type="molecule type" value="Genomic_DNA"/>
</dbReference>
<organism evidence="1 2">
    <name type="scientific">Oesophagostomum dentatum</name>
    <name type="common">Nodular worm</name>
    <dbReference type="NCBI Taxonomy" id="61180"/>
    <lineage>
        <taxon>Eukaryota</taxon>
        <taxon>Metazoa</taxon>
        <taxon>Ecdysozoa</taxon>
        <taxon>Nematoda</taxon>
        <taxon>Chromadorea</taxon>
        <taxon>Rhabditida</taxon>
        <taxon>Rhabditina</taxon>
        <taxon>Rhabditomorpha</taxon>
        <taxon>Strongyloidea</taxon>
        <taxon>Strongylidae</taxon>
        <taxon>Oesophagostomum</taxon>
    </lineage>
</organism>
<dbReference type="InterPro" id="IPR036236">
    <property type="entry name" value="Znf_C2H2_sf"/>
</dbReference>
<evidence type="ECO:0008006" key="3">
    <source>
        <dbReference type="Google" id="ProtNLM"/>
    </source>
</evidence>